<dbReference type="PRINTS" id="PR00301">
    <property type="entry name" value="HEATSHOCK70"/>
</dbReference>
<evidence type="ECO:0000256" key="7">
    <source>
        <dbReference type="ARBA" id="ARBA00022840"/>
    </source>
</evidence>
<organism evidence="14 15">
    <name type="scientific">Alkalihalobacterium chitinilyticum</name>
    <dbReference type="NCBI Taxonomy" id="2980103"/>
    <lineage>
        <taxon>Bacteria</taxon>
        <taxon>Bacillati</taxon>
        <taxon>Bacillota</taxon>
        <taxon>Bacilli</taxon>
        <taxon>Bacillales</taxon>
        <taxon>Bacillaceae</taxon>
        <taxon>Alkalihalobacterium</taxon>
    </lineage>
</organism>
<dbReference type="EMBL" id="JAOTPO010000007">
    <property type="protein sequence ID" value="MDE5414056.1"/>
    <property type="molecule type" value="Genomic_DNA"/>
</dbReference>
<evidence type="ECO:0000256" key="8">
    <source>
        <dbReference type="ARBA" id="ARBA00023016"/>
    </source>
</evidence>
<dbReference type="PROSITE" id="PS00329">
    <property type="entry name" value="HSP70_2"/>
    <property type="match status" value="1"/>
</dbReference>
<dbReference type="PANTHER" id="PTHR19375">
    <property type="entry name" value="HEAT SHOCK PROTEIN 70KDA"/>
    <property type="match status" value="1"/>
</dbReference>
<dbReference type="PROSITE" id="PS01036">
    <property type="entry name" value="HSP70_3"/>
    <property type="match status" value="1"/>
</dbReference>
<evidence type="ECO:0000256" key="10">
    <source>
        <dbReference type="ARBA" id="ARBA00030019"/>
    </source>
</evidence>
<dbReference type="InterPro" id="IPR018181">
    <property type="entry name" value="Heat_shock_70_CS"/>
</dbReference>
<sequence>MTEQLKKVFGIDLGTTYSCISYVDENNKAVIVSNAEGERITPSVVYFEEGGNNIIVGEAAKEISKMYPEEVVSFVKRSMGDENFVFFHEDTEYRPEEISARILRKLVNDAQENLGETIEDVVITCPAYFGINEREATKRAGEIAGLNVIQIINEPTAAAIAYGFTDNPDDQEEKTILVYDLGGGTFDITMIKVSSEKIEVVVTGGDHNLGGKDWDDTIINYLVEQYHEQTGKDDDILLDPETFQELQLAAEKAKKTLTQRTKTGIAFTHGTDRVKVELTKEKFEELTAHLTERTVSLTNLMLDEAKKKGVEGFDEIILVGGSTRMPQISEAITKEFSKLPVTFDPDEAVSKGAALFGHQSIIKDEIIKIYNSMATENEEGPTFSLGSDTSTADKEMLGEAANEVATKFNFSLGGVKSALNKTIINVSSKSFGIVAYNEDDEQVVFNIIYKNDQVPTEVTETFTTREDNQENVEITIKENEVSEQQLAIEDATEIGMALLDMPPGLPRGSELDVTFKLNEEGRLEVTAVESTESRQVSTTVETKSVISGEELEAAKERSKAVKVS</sequence>
<accession>A0ABT5VF19</accession>
<dbReference type="Pfam" id="PF00012">
    <property type="entry name" value="HSP70"/>
    <property type="match status" value="2"/>
</dbReference>
<comment type="similarity">
    <text evidence="2 13">Belongs to the heat shock protein 70 family.</text>
</comment>
<evidence type="ECO:0000256" key="2">
    <source>
        <dbReference type="ARBA" id="ARBA00007381"/>
    </source>
</evidence>
<dbReference type="InterPro" id="IPR013126">
    <property type="entry name" value="Hsp_70_fam"/>
</dbReference>
<dbReference type="Gene3D" id="3.90.640.10">
    <property type="entry name" value="Actin, Chain A, domain 4"/>
    <property type="match status" value="1"/>
</dbReference>
<name>A0ABT5VF19_9BACI</name>
<comment type="function">
    <text evidence="1">Acts as a chaperone.</text>
</comment>
<dbReference type="SUPFAM" id="SSF100920">
    <property type="entry name" value="Heat shock protein 70kD (HSP70), peptide-binding domain"/>
    <property type="match status" value="1"/>
</dbReference>
<keyword evidence="15" id="KW-1185">Reference proteome</keyword>
<dbReference type="Proteomes" id="UP001148125">
    <property type="component" value="Unassembled WGS sequence"/>
</dbReference>
<evidence type="ECO:0000256" key="11">
    <source>
        <dbReference type="ARBA" id="ARBA00030945"/>
    </source>
</evidence>
<keyword evidence="6 13" id="KW-0547">Nucleotide-binding</keyword>
<evidence type="ECO:0000313" key="15">
    <source>
        <dbReference type="Proteomes" id="UP001148125"/>
    </source>
</evidence>
<protein>
    <recommendedName>
        <fullName evidence="3">Chaperone protein DnaK</fullName>
    </recommendedName>
    <alternativeName>
        <fullName evidence="4">Chaperone protein dnaK</fullName>
    </alternativeName>
    <alternativeName>
        <fullName evidence="12">HSP70</fullName>
    </alternativeName>
    <alternativeName>
        <fullName evidence="11">Heat shock 70 kDa protein</fullName>
    </alternativeName>
    <alternativeName>
        <fullName evidence="10">Heat shock protein 70</fullName>
    </alternativeName>
</protein>
<dbReference type="SUPFAM" id="SSF53067">
    <property type="entry name" value="Actin-like ATPase domain"/>
    <property type="match status" value="2"/>
</dbReference>
<evidence type="ECO:0000256" key="9">
    <source>
        <dbReference type="ARBA" id="ARBA00023186"/>
    </source>
</evidence>
<dbReference type="RefSeq" id="WP_275118672.1">
    <property type="nucleotide sequence ID" value="NZ_JAOTPO010000007.1"/>
</dbReference>
<dbReference type="Gene3D" id="2.60.34.10">
    <property type="entry name" value="Substrate Binding Domain Of DNAk, Chain A, domain 1"/>
    <property type="match status" value="1"/>
</dbReference>
<evidence type="ECO:0000313" key="14">
    <source>
        <dbReference type="EMBL" id="MDE5414056.1"/>
    </source>
</evidence>
<reference evidence="14" key="1">
    <citation type="submission" date="2024-05" db="EMBL/GenBank/DDBJ databases">
        <title>Alkalihalobacillus sp. strain MEB203 novel alkaliphilic bacterium from Lonar Lake, India.</title>
        <authorList>
            <person name="Joshi A."/>
            <person name="Thite S."/>
            <person name="Mengade P."/>
        </authorList>
    </citation>
    <scope>NUCLEOTIDE SEQUENCE</scope>
    <source>
        <strain evidence="14">MEB 203</strain>
    </source>
</reference>
<evidence type="ECO:0000256" key="6">
    <source>
        <dbReference type="ARBA" id="ARBA00022741"/>
    </source>
</evidence>
<keyword evidence="9" id="KW-0143">Chaperone</keyword>
<dbReference type="PROSITE" id="PS00297">
    <property type="entry name" value="HSP70_1"/>
    <property type="match status" value="1"/>
</dbReference>
<evidence type="ECO:0000256" key="3">
    <source>
        <dbReference type="ARBA" id="ARBA00014415"/>
    </source>
</evidence>
<keyword evidence="5" id="KW-0597">Phosphoprotein</keyword>
<evidence type="ECO:0000256" key="4">
    <source>
        <dbReference type="ARBA" id="ARBA00017249"/>
    </source>
</evidence>
<dbReference type="InterPro" id="IPR043129">
    <property type="entry name" value="ATPase_NBD"/>
</dbReference>
<dbReference type="Gene3D" id="3.30.420.40">
    <property type="match status" value="2"/>
</dbReference>
<evidence type="ECO:0000256" key="12">
    <source>
        <dbReference type="ARBA" id="ARBA00033103"/>
    </source>
</evidence>
<keyword evidence="7 13" id="KW-0067">ATP-binding</keyword>
<keyword evidence="8" id="KW-0346">Stress response</keyword>
<comment type="caution">
    <text evidence="14">The sequence shown here is derived from an EMBL/GenBank/DDBJ whole genome shotgun (WGS) entry which is preliminary data.</text>
</comment>
<dbReference type="InterPro" id="IPR029047">
    <property type="entry name" value="HSP70_peptide-bd_sf"/>
</dbReference>
<gene>
    <name evidence="14" type="ORF">N7Z68_11755</name>
</gene>
<evidence type="ECO:0000256" key="1">
    <source>
        <dbReference type="ARBA" id="ARBA00002290"/>
    </source>
</evidence>
<proteinExistence type="inferred from homology"/>
<dbReference type="CDD" id="cd24029">
    <property type="entry name" value="ASKHA_NBD_HSP70_DnaK_HscA_HscC"/>
    <property type="match status" value="1"/>
</dbReference>
<evidence type="ECO:0000256" key="13">
    <source>
        <dbReference type="RuleBase" id="RU003322"/>
    </source>
</evidence>
<evidence type="ECO:0000256" key="5">
    <source>
        <dbReference type="ARBA" id="ARBA00022553"/>
    </source>
</evidence>